<evidence type="ECO:0000313" key="2">
    <source>
        <dbReference type="Proteomes" id="UP000009168"/>
    </source>
</evidence>
<accession>W7XFA5</accession>
<reference evidence="2" key="1">
    <citation type="journal article" date="2006" name="PLoS Biol.">
        <title>Macronuclear genome sequence of the ciliate Tetrahymena thermophila, a model eukaryote.</title>
        <authorList>
            <person name="Eisen J.A."/>
            <person name="Coyne R.S."/>
            <person name="Wu M."/>
            <person name="Wu D."/>
            <person name="Thiagarajan M."/>
            <person name="Wortman J.R."/>
            <person name="Badger J.H."/>
            <person name="Ren Q."/>
            <person name="Amedeo P."/>
            <person name="Jones K.M."/>
            <person name="Tallon L.J."/>
            <person name="Delcher A.L."/>
            <person name="Salzberg S.L."/>
            <person name="Silva J.C."/>
            <person name="Haas B.J."/>
            <person name="Majoros W.H."/>
            <person name="Farzad M."/>
            <person name="Carlton J.M."/>
            <person name="Smith R.K. Jr."/>
            <person name="Garg J."/>
            <person name="Pearlman R.E."/>
            <person name="Karrer K.M."/>
            <person name="Sun L."/>
            <person name="Manning G."/>
            <person name="Elde N.C."/>
            <person name="Turkewitz A.P."/>
            <person name="Asai D.J."/>
            <person name="Wilkes D.E."/>
            <person name="Wang Y."/>
            <person name="Cai H."/>
            <person name="Collins K."/>
            <person name="Stewart B.A."/>
            <person name="Lee S.R."/>
            <person name="Wilamowska K."/>
            <person name="Weinberg Z."/>
            <person name="Ruzzo W.L."/>
            <person name="Wloga D."/>
            <person name="Gaertig J."/>
            <person name="Frankel J."/>
            <person name="Tsao C.-C."/>
            <person name="Gorovsky M.A."/>
            <person name="Keeling P.J."/>
            <person name="Waller R.F."/>
            <person name="Patron N.J."/>
            <person name="Cherry J.M."/>
            <person name="Stover N.A."/>
            <person name="Krieger C.J."/>
            <person name="del Toro C."/>
            <person name="Ryder H.F."/>
            <person name="Williamson S.C."/>
            <person name="Barbeau R.A."/>
            <person name="Hamilton E.P."/>
            <person name="Orias E."/>
        </authorList>
    </citation>
    <scope>NUCLEOTIDE SEQUENCE [LARGE SCALE GENOMIC DNA]</scope>
    <source>
        <strain evidence="2">SB210</strain>
    </source>
</reference>
<dbReference type="AlphaFoldDB" id="W7XFA5"/>
<proteinExistence type="predicted"/>
<organism evidence="1 2">
    <name type="scientific">Tetrahymena thermophila (strain SB210)</name>
    <dbReference type="NCBI Taxonomy" id="312017"/>
    <lineage>
        <taxon>Eukaryota</taxon>
        <taxon>Sar</taxon>
        <taxon>Alveolata</taxon>
        <taxon>Ciliophora</taxon>
        <taxon>Intramacronucleata</taxon>
        <taxon>Oligohymenophorea</taxon>
        <taxon>Hymenostomatida</taxon>
        <taxon>Tetrahymenina</taxon>
        <taxon>Tetrahymenidae</taxon>
        <taxon>Tetrahymena</taxon>
    </lineage>
</organism>
<dbReference type="Proteomes" id="UP000009168">
    <property type="component" value="Unassembled WGS sequence"/>
</dbReference>
<gene>
    <name evidence="1" type="ORF">TTHERM_000059498</name>
</gene>
<evidence type="ECO:0000313" key="1">
    <source>
        <dbReference type="EMBL" id="EWS76487.1"/>
    </source>
</evidence>
<name>W7XFA5_TETTS</name>
<dbReference type="GeneID" id="24437055"/>
<dbReference type="RefSeq" id="XP_012650977.1">
    <property type="nucleotide sequence ID" value="XM_012795523.1"/>
</dbReference>
<dbReference type="InParanoid" id="W7XFA5"/>
<keyword evidence="2" id="KW-1185">Reference proteome</keyword>
<dbReference type="EMBL" id="GG662853">
    <property type="protein sequence ID" value="EWS76487.1"/>
    <property type="molecule type" value="Genomic_DNA"/>
</dbReference>
<protein>
    <submittedName>
        <fullName evidence="1">Uncharacterized protein</fullName>
    </submittedName>
</protein>
<dbReference type="KEGG" id="tet:TTHERM_000059498"/>
<sequence>MINTLKMSKSIIHIFQMSQNTQQDHNHLHIKHHLKSKELHKKGNFNLGLLHMYYKLHFCRANKKEDYQLCNSLDYINLHIIHQINKNYFSTMSKLRMYINHNLLFQQNKVYKYYQLDSIKNHNQVDIQSLTDSNYYHTFSISQDLISIISNQDQYSQYTSMYSNSIITLEDNYLNTIFDLQINMNLTHIHHMMNYYYILHIYSNMDHIFDQFCFKMYNQGNQQGKYYYINMCHLDKISTCYYLRNRTINKKYQSKGHKQIHSNIIILDKHISQSYLEQLLHCNLNSYFKLYNHCIQTSNQHIQEEYLQNLHNILMDMDYNTSHFKGSNCLSKQCMLRMYIQSNQEQAKSKVNKYYLLANKKNHNLFYTQILVNYKDFDIEYINLYHFNIVSNQDLHIQYINYYLNFITIQQGNYLNNFFHQFIDKCFAYKYHKKNYQNILSNSKCKDHNIMFDRLGNIIWDKLEHNYYQQSKCLLGKLNIYYYQLYHKFSKMYFDKQHNQNFTNIICLGKRINFESQEKLLHSKINKYLKMHKFSKLINMVNMQSQKDNNHSYIKYIYFMSTLNIRCKKLKYTMIEYQNYIKFLKLNYFKNIINKKQIINLSIYTESKN</sequence>